<dbReference type="Proteomes" id="UP000001058">
    <property type="component" value="Unassembled WGS sequence"/>
</dbReference>
<dbReference type="AlphaFoldDB" id="D8U3R5"/>
<accession>D8U3R5</accession>
<evidence type="ECO:0000313" key="1">
    <source>
        <dbReference type="EMBL" id="EFJ45574.1"/>
    </source>
</evidence>
<dbReference type="RefSeq" id="XP_002953264.1">
    <property type="nucleotide sequence ID" value="XM_002953218.1"/>
</dbReference>
<organism evidence="2">
    <name type="scientific">Volvox carteri f. nagariensis</name>
    <dbReference type="NCBI Taxonomy" id="3068"/>
    <lineage>
        <taxon>Eukaryota</taxon>
        <taxon>Viridiplantae</taxon>
        <taxon>Chlorophyta</taxon>
        <taxon>core chlorophytes</taxon>
        <taxon>Chlorophyceae</taxon>
        <taxon>CS clade</taxon>
        <taxon>Chlamydomonadales</taxon>
        <taxon>Volvocaceae</taxon>
        <taxon>Volvox</taxon>
    </lineage>
</organism>
<gene>
    <name evidence="1" type="ORF">VOLCADRAFT_94036</name>
</gene>
<dbReference type="InParanoid" id="D8U3R5"/>
<reference evidence="1 2" key="1">
    <citation type="journal article" date="2010" name="Science">
        <title>Genomic analysis of organismal complexity in the multicellular green alga Volvox carteri.</title>
        <authorList>
            <person name="Prochnik S.E."/>
            <person name="Umen J."/>
            <person name="Nedelcu A.M."/>
            <person name="Hallmann A."/>
            <person name="Miller S.M."/>
            <person name="Nishii I."/>
            <person name="Ferris P."/>
            <person name="Kuo A."/>
            <person name="Mitros T."/>
            <person name="Fritz-Laylin L.K."/>
            <person name="Hellsten U."/>
            <person name="Chapman J."/>
            <person name="Simakov O."/>
            <person name="Rensing S.A."/>
            <person name="Terry A."/>
            <person name="Pangilinan J."/>
            <person name="Kapitonov V."/>
            <person name="Jurka J."/>
            <person name="Salamov A."/>
            <person name="Shapiro H."/>
            <person name="Schmutz J."/>
            <person name="Grimwood J."/>
            <person name="Lindquist E."/>
            <person name="Lucas S."/>
            <person name="Grigoriev I.V."/>
            <person name="Schmitt R."/>
            <person name="Kirk D."/>
            <person name="Rokhsar D.S."/>
        </authorList>
    </citation>
    <scope>NUCLEOTIDE SEQUENCE [LARGE SCALE GENOMIC DNA]</scope>
    <source>
        <strain evidence="2">f. Nagariensis / Eve</strain>
    </source>
</reference>
<protein>
    <submittedName>
        <fullName evidence="1">Uncharacterized protein</fullName>
    </submittedName>
</protein>
<keyword evidence="2" id="KW-1185">Reference proteome</keyword>
<proteinExistence type="predicted"/>
<dbReference type="GeneID" id="9622364"/>
<dbReference type="EMBL" id="GL378356">
    <property type="protein sequence ID" value="EFJ45574.1"/>
    <property type="molecule type" value="Genomic_DNA"/>
</dbReference>
<dbReference type="KEGG" id="vcn:VOLCADRAFT_94036"/>
<sequence>MVNGCQVSMHTTEDQFVGPGRMPCRMFAMSGNLTGAGVEAQMWADVDGPGLLSYYYEDSEAVAALRYDSFRQLVRDIWAFLRHFTGDLRFANDSYGDAGAEGLMGEMVGEDVNGGAAVDRGRARHGPMRVYRTSETRVVVKAPTGCKYRYTTQ</sequence>
<evidence type="ECO:0000313" key="2">
    <source>
        <dbReference type="Proteomes" id="UP000001058"/>
    </source>
</evidence>
<name>D8U3R5_VOLCA</name>
<dbReference type="OrthoDB" id="536958at2759"/>